<evidence type="ECO:0000259" key="5">
    <source>
        <dbReference type="PROSITE" id="PS50850"/>
    </source>
</evidence>
<evidence type="ECO:0000313" key="6">
    <source>
        <dbReference type="EMBL" id="GJD82032.1"/>
    </source>
</evidence>
<keyword evidence="1 4" id="KW-0812">Transmembrane</keyword>
<dbReference type="Proteomes" id="UP001055108">
    <property type="component" value="Unassembled WGS sequence"/>
</dbReference>
<dbReference type="PROSITE" id="PS50850">
    <property type="entry name" value="MFS"/>
    <property type="match status" value="1"/>
</dbReference>
<protein>
    <submittedName>
        <fullName evidence="6">Transporter</fullName>
    </submittedName>
</protein>
<feature type="transmembrane region" description="Helical" evidence="4">
    <location>
        <begin position="311"/>
        <end position="330"/>
    </location>
</feature>
<feature type="transmembrane region" description="Helical" evidence="4">
    <location>
        <begin position="227"/>
        <end position="246"/>
    </location>
</feature>
<reference evidence="6" key="1">
    <citation type="journal article" date="2016" name="Front. Microbiol.">
        <title>Genome Sequence of the Piezophilic, Mesophilic Sulfate-Reducing Bacterium Desulfovibrio indicus J2T.</title>
        <authorList>
            <person name="Cao J."/>
            <person name="Maignien L."/>
            <person name="Shao Z."/>
            <person name="Alain K."/>
            <person name="Jebbar M."/>
        </authorList>
    </citation>
    <scope>NUCLEOTIDE SEQUENCE</scope>
    <source>
        <strain evidence="6">NBRC 103626</strain>
    </source>
</reference>
<feature type="transmembrane region" description="Helical" evidence="4">
    <location>
        <begin position="23"/>
        <end position="40"/>
    </location>
</feature>
<feature type="transmembrane region" description="Helical" evidence="4">
    <location>
        <begin position="350"/>
        <end position="367"/>
    </location>
</feature>
<dbReference type="Pfam" id="PF07690">
    <property type="entry name" value="MFS_1"/>
    <property type="match status" value="1"/>
</dbReference>
<reference evidence="6" key="2">
    <citation type="submission" date="2021-08" db="EMBL/GenBank/DDBJ databases">
        <authorList>
            <person name="Tani A."/>
            <person name="Ola A."/>
            <person name="Ogura Y."/>
            <person name="Katsura K."/>
            <person name="Hayashi T."/>
        </authorList>
    </citation>
    <scope>NUCLEOTIDE SEQUENCE</scope>
    <source>
        <strain evidence="6">NBRC 103626</strain>
    </source>
</reference>
<feature type="domain" description="Major facilitator superfamily (MFS) profile" evidence="5">
    <location>
        <begin position="1"/>
        <end position="400"/>
    </location>
</feature>
<feature type="transmembrane region" description="Helical" evidence="4">
    <location>
        <begin position="373"/>
        <end position="394"/>
    </location>
</feature>
<dbReference type="InterPro" id="IPR020846">
    <property type="entry name" value="MFS_dom"/>
</dbReference>
<feature type="transmembrane region" description="Helical" evidence="4">
    <location>
        <begin position="88"/>
        <end position="105"/>
    </location>
</feature>
<keyword evidence="2 4" id="KW-1133">Transmembrane helix</keyword>
<dbReference type="InterPro" id="IPR011701">
    <property type="entry name" value="MFS"/>
</dbReference>
<dbReference type="GO" id="GO:0022857">
    <property type="term" value="F:transmembrane transporter activity"/>
    <property type="evidence" value="ECO:0007669"/>
    <property type="project" value="InterPro"/>
</dbReference>
<feature type="transmembrane region" description="Helical" evidence="4">
    <location>
        <begin position="287"/>
        <end position="305"/>
    </location>
</feature>
<gene>
    <name evidence="6" type="ORF">NBEOAGPD_5291</name>
</gene>
<comment type="caution">
    <text evidence="6">The sequence shown here is derived from an EMBL/GenBank/DDBJ whole genome shotgun (WGS) entry which is preliminary data.</text>
</comment>
<evidence type="ECO:0000256" key="2">
    <source>
        <dbReference type="ARBA" id="ARBA00022989"/>
    </source>
</evidence>
<dbReference type="RefSeq" id="WP_238307247.1">
    <property type="nucleotide sequence ID" value="NZ_BPQM01000185.1"/>
</dbReference>
<dbReference type="AlphaFoldDB" id="A0AA37HTS2"/>
<dbReference type="PANTHER" id="PTHR42910:SF1">
    <property type="entry name" value="MAJOR FACILITATOR SUPERFAMILY (MFS) PROFILE DOMAIN-CONTAINING PROTEIN"/>
    <property type="match status" value="1"/>
</dbReference>
<dbReference type="CDD" id="cd17324">
    <property type="entry name" value="MFS_NepI_like"/>
    <property type="match status" value="1"/>
</dbReference>
<keyword evidence="3 4" id="KW-0472">Membrane</keyword>
<accession>A0AA37HTS2</accession>
<dbReference type="InterPro" id="IPR036259">
    <property type="entry name" value="MFS_trans_sf"/>
</dbReference>
<name>A0AA37HTS2_9HYPH</name>
<organism evidence="6 7">
    <name type="scientific">Methylobacterium gregans</name>
    <dbReference type="NCBI Taxonomy" id="374424"/>
    <lineage>
        <taxon>Bacteria</taxon>
        <taxon>Pseudomonadati</taxon>
        <taxon>Pseudomonadota</taxon>
        <taxon>Alphaproteobacteria</taxon>
        <taxon>Hyphomicrobiales</taxon>
        <taxon>Methylobacteriaceae</taxon>
        <taxon>Methylobacterium</taxon>
    </lineage>
</organism>
<evidence type="ECO:0000313" key="7">
    <source>
        <dbReference type="Proteomes" id="UP001055108"/>
    </source>
</evidence>
<sequence>MTGRPDPAGSPHGSLAGSLTPRARLGLTLIAGGAVANIYYNQPLLALLASEFGEAAALWVPAACLVGYGLGIVGLVPLGDGLPRRSLIVGQLLGLALALVAAGLSSNLASLALASLAIGILSSAAQQAVPFAAELAPDASRGRVVGQVMTGLLTGILLARTVSGFVGAHLGWRAVFLAAAGVALAMAAIARATLPHTPQTRRLRYRALMLSILHLARTQPILRRASLSQALLFASFNAFWVTLALLVEAEPFNLTAAGAGLFGVIGVAGALVAPLSGRFTDRRGARPVVVGGAVLVMAAFGVLWAGGQWSLAAVALGVLLIDIGLNGALIANQTQVYALAPGARGRLNTVLFTVMFVFGAAGAFAGSQAFLAVGWPGVCAVGLALSGASLLVALRAPSRRPLAV</sequence>
<feature type="transmembrane region" description="Helical" evidence="4">
    <location>
        <begin position="174"/>
        <end position="194"/>
    </location>
</feature>
<proteinExistence type="predicted"/>
<evidence type="ECO:0000256" key="3">
    <source>
        <dbReference type="ARBA" id="ARBA00023136"/>
    </source>
</evidence>
<dbReference type="PANTHER" id="PTHR42910">
    <property type="entry name" value="TRANSPORTER SCO4007-RELATED"/>
    <property type="match status" value="1"/>
</dbReference>
<keyword evidence="7" id="KW-1185">Reference proteome</keyword>
<dbReference type="SUPFAM" id="SSF103473">
    <property type="entry name" value="MFS general substrate transporter"/>
    <property type="match status" value="1"/>
</dbReference>
<evidence type="ECO:0000256" key="1">
    <source>
        <dbReference type="ARBA" id="ARBA00022692"/>
    </source>
</evidence>
<dbReference type="EMBL" id="BPQM01000185">
    <property type="protein sequence ID" value="GJD82032.1"/>
    <property type="molecule type" value="Genomic_DNA"/>
</dbReference>
<dbReference type="Gene3D" id="1.20.1250.20">
    <property type="entry name" value="MFS general substrate transporter like domains"/>
    <property type="match status" value="1"/>
</dbReference>
<evidence type="ECO:0000256" key="4">
    <source>
        <dbReference type="SAM" id="Phobius"/>
    </source>
</evidence>
<feature type="transmembrane region" description="Helical" evidence="4">
    <location>
        <begin position="252"/>
        <end position="275"/>
    </location>
</feature>
<feature type="transmembrane region" description="Helical" evidence="4">
    <location>
        <begin position="56"/>
        <end position="76"/>
    </location>
</feature>